<evidence type="ECO:0000256" key="4">
    <source>
        <dbReference type="SAM" id="SignalP"/>
    </source>
</evidence>
<comment type="caution">
    <text evidence="7">The sequence shown here is derived from an EMBL/GenBank/DDBJ whole genome shotgun (WGS) entry which is preliminary data.</text>
</comment>
<dbReference type="Gene3D" id="3.30.2080.10">
    <property type="entry name" value="GH92 mannosidase domain"/>
    <property type="match status" value="1"/>
</dbReference>
<dbReference type="Gene3D" id="2.70.98.10">
    <property type="match status" value="1"/>
</dbReference>
<dbReference type="InterPro" id="IPR008928">
    <property type="entry name" value="6-hairpin_glycosidase_sf"/>
</dbReference>
<evidence type="ECO:0000313" key="7">
    <source>
        <dbReference type="EMBL" id="MBB4044433.1"/>
    </source>
</evidence>
<evidence type="ECO:0000256" key="2">
    <source>
        <dbReference type="ARBA" id="ARBA00011245"/>
    </source>
</evidence>
<dbReference type="GO" id="GO:0005975">
    <property type="term" value="P:carbohydrate metabolic process"/>
    <property type="evidence" value="ECO:0007669"/>
    <property type="project" value="InterPro"/>
</dbReference>
<accession>A0A840D7L4</accession>
<evidence type="ECO:0000313" key="8">
    <source>
        <dbReference type="Proteomes" id="UP000560658"/>
    </source>
</evidence>
<dbReference type="InterPro" id="IPR005887">
    <property type="entry name" value="GH92_a_mannosidase_put"/>
</dbReference>
<dbReference type="GO" id="GO:0000224">
    <property type="term" value="F:peptide-N4-(N-acetyl-beta-glucosaminyl)asparagine amidase activity"/>
    <property type="evidence" value="ECO:0007669"/>
    <property type="project" value="TreeGrafter"/>
</dbReference>
<dbReference type="Gene3D" id="1.20.1050.60">
    <property type="entry name" value="alpha-1,2-mannosidase"/>
    <property type="match status" value="1"/>
</dbReference>
<dbReference type="RefSeq" id="WP_183208624.1">
    <property type="nucleotide sequence ID" value="NZ_JACIER010000008.1"/>
</dbReference>
<sequence length="715" mass="80229">MKTNHCNKGVLYIALLLLIHAKIPAQESPTNYAQLVDTRIGSEGNGLSSGYTYIGASYPFGMIQFTPSFFSPQKGIVVNQMSGSGCAHMGNFPVLPIIGSLTESPKNMDDYPRYISVKESSAGCLSLQMKDGVICNITTSQRSGIAQFVFPASSQEGTILIGSGVSSTELSSAFIKITSPSTCEGYAEGGDFCGYKTDYRIFFVAEFNCQAKEYGTWKGGNLKKGREQIGGAKSGGYFSFDTKSRQTIEYKIAISYVSIANAKENLRRDNDNRNYQQVLVDTRKEWNKQLSKIEIHSDQKDKLTQFYTHWYHTLIHPNLFSDINGEYIGADFAVHKTQPGKECYTTFSGWDTYRTQCQLLAMFYPKETSDMMQSAVDFAEQAGGYGRWIAANIETGVMHGDPMPIIIANTYAFGGQDFDIQKAYKHMKQGACVPGTFAQDVEVRPGLSNYIKKGIENASLCLEYASADYAIGQFALQALHERQEATSFINRSYNWKNLYDPSTRWLRSRHTHDLSWKNPDHDWREATKENYFWMVPHDLTTLIDTIGGKQAACARLDSLFVRLDAGYDDHYFAAGNEPNFQVPWIYNWTNRPYKTSETVHRILNEMYTSQPTGLPGNDDCGSMGSWYVFASIGLYPMIPGVAGFSISAPYFEDITLHLPKGKLQIRGGGISKPYIQSLEINGSRVKLTWIEWKDIQSGASIKFKTDRRINHKWGL</sequence>
<evidence type="ECO:0000256" key="1">
    <source>
        <dbReference type="ARBA" id="ARBA00001913"/>
    </source>
</evidence>
<dbReference type="InterPro" id="IPR050883">
    <property type="entry name" value="PNGase"/>
</dbReference>
<feature type="chain" id="PRO_5032958827" evidence="4">
    <location>
        <begin position="26"/>
        <end position="715"/>
    </location>
</feature>
<dbReference type="InterPro" id="IPR041371">
    <property type="entry name" value="GH92_N"/>
</dbReference>
<reference evidence="7" key="1">
    <citation type="submission" date="2020-08" db="EMBL/GenBank/DDBJ databases">
        <title>Genomic Encyclopedia of Type Strains, Phase IV (KMG-IV): sequencing the most valuable type-strain genomes for metagenomic binning, comparative biology and taxonomic classification.</title>
        <authorList>
            <person name="Goeker M."/>
        </authorList>
    </citation>
    <scope>NUCLEOTIDE SEQUENCE [LARGE SCALE GENOMIC DNA]</scope>
    <source>
        <strain evidence="7">DSM 105720</strain>
    </source>
</reference>
<feature type="domain" description="Glycosyl hydrolase family 92 N-terminal" evidence="6">
    <location>
        <begin position="35"/>
        <end position="255"/>
    </location>
</feature>
<dbReference type="Gene3D" id="1.20.1610.10">
    <property type="entry name" value="alpha-1,2-mannosidases domains"/>
    <property type="match status" value="1"/>
</dbReference>
<comment type="subunit">
    <text evidence="2">Monomer.</text>
</comment>
<name>A0A840D7L4_9BACE</name>
<evidence type="ECO:0000256" key="3">
    <source>
        <dbReference type="ARBA" id="ARBA00022837"/>
    </source>
</evidence>
<dbReference type="InterPro" id="IPR012939">
    <property type="entry name" value="Glyco_hydro_92"/>
</dbReference>
<keyword evidence="8" id="KW-1185">Reference proteome</keyword>
<dbReference type="Pfam" id="PF07971">
    <property type="entry name" value="Glyco_hydro_92"/>
    <property type="match status" value="1"/>
</dbReference>
<dbReference type="AlphaFoldDB" id="A0A840D7L4"/>
<feature type="signal peptide" evidence="4">
    <location>
        <begin position="1"/>
        <end position="25"/>
    </location>
</feature>
<dbReference type="GO" id="GO:0005829">
    <property type="term" value="C:cytosol"/>
    <property type="evidence" value="ECO:0007669"/>
    <property type="project" value="TreeGrafter"/>
</dbReference>
<dbReference type="NCBIfam" id="TIGR01180">
    <property type="entry name" value="aman2_put"/>
    <property type="match status" value="1"/>
</dbReference>
<feature type="domain" description="Glycosyl hydrolase family 92" evidence="5">
    <location>
        <begin position="261"/>
        <end position="704"/>
    </location>
</feature>
<comment type="cofactor">
    <cofactor evidence="1">
        <name>Ca(2+)</name>
        <dbReference type="ChEBI" id="CHEBI:29108"/>
    </cofactor>
</comment>
<gene>
    <name evidence="7" type="ORF">GGR06_002227</name>
</gene>
<dbReference type="SUPFAM" id="SSF48208">
    <property type="entry name" value="Six-hairpin glycosidases"/>
    <property type="match status" value="1"/>
</dbReference>
<protein>
    <submittedName>
        <fullName evidence="7">Alpha-1,2-mannosidase</fullName>
    </submittedName>
</protein>
<dbReference type="InterPro" id="IPR014718">
    <property type="entry name" value="GH-type_carb-bd"/>
</dbReference>
<keyword evidence="3" id="KW-0106">Calcium</keyword>
<dbReference type="Pfam" id="PF17678">
    <property type="entry name" value="Glyco_hydro_92N"/>
    <property type="match status" value="1"/>
</dbReference>
<dbReference type="EMBL" id="JACIER010000008">
    <property type="protein sequence ID" value="MBB4044433.1"/>
    <property type="molecule type" value="Genomic_DNA"/>
</dbReference>
<dbReference type="Proteomes" id="UP000560658">
    <property type="component" value="Unassembled WGS sequence"/>
</dbReference>
<evidence type="ECO:0000259" key="5">
    <source>
        <dbReference type="Pfam" id="PF07971"/>
    </source>
</evidence>
<dbReference type="GO" id="GO:0006516">
    <property type="term" value="P:glycoprotein catabolic process"/>
    <property type="evidence" value="ECO:0007669"/>
    <property type="project" value="TreeGrafter"/>
</dbReference>
<organism evidence="7 8">
    <name type="scientific">Bacteroides reticulotermitis</name>
    <dbReference type="NCBI Taxonomy" id="1133319"/>
    <lineage>
        <taxon>Bacteria</taxon>
        <taxon>Pseudomonadati</taxon>
        <taxon>Bacteroidota</taxon>
        <taxon>Bacteroidia</taxon>
        <taxon>Bacteroidales</taxon>
        <taxon>Bacteroidaceae</taxon>
        <taxon>Bacteroides</taxon>
    </lineage>
</organism>
<dbReference type="GO" id="GO:0030246">
    <property type="term" value="F:carbohydrate binding"/>
    <property type="evidence" value="ECO:0007669"/>
    <property type="project" value="InterPro"/>
</dbReference>
<dbReference type="PANTHER" id="PTHR12143:SF39">
    <property type="entry name" value="SECRETED PROTEIN"/>
    <property type="match status" value="1"/>
</dbReference>
<keyword evidence="4" id="KW-0732">Signal</keyword>
<dbReference type="PANTHER" id="PTHR12143">
    <property type="entry name" value="PEPTIDE N-GLYCANASE PNGASE -RELATED"/>
    <property type="match status" value="1"/>
</dbReference>
<proteinExistence type="predicted"/>
<evidence type="ECO:0000259" key="6">
    <source>
        <dbReference type="Pfam" id="PF17678"/>
    </source>
</evidence>